<dbReference type="InterPro" id="IPR016161">
    <property type="entry name" value="Ald_DH/histidinol_DH"/>
</dbReference>
<dbReference type="Gene3D" id="3.40.309.10">
    <property type="entry name" value="Aldehyde Dehydrogenase, Chain A, domain 2"/>
    <property type="match status" value="1"/>
</dbReference>
<comment type="caution">
    <text evidence="5">The sequence shown here is derived from an EMBL/GenBank/DDBJ whole genome shotgun (WGS) entry which is preliminary data.</text>
</comment>
<feature type="domain" description="Aldehyde dehydrogenase" evidence="4">
    <location>
        <begin position="44"/>
        <end position="497"/>
    </location>
</feature>
<gene>
    <name evidence="5" type="ORF">D5039_21395</name>
</gene>
<evidence type="ECO:0000313" key="6">
    <source>
        <dbReference type="Proteomes" id="UP001208935"/>
    </source>
</evidence>
<dbReference type="InterPro" id="IPR029510">
    <property type="entry name" value="Ald_DH_CS_GLU"/>
</dbReference>
<evidence type="ECO:0000256" key="1">
    <source>
        <dbReference type="ARBA" id="ARBA00023002"/>
    </source>
</evidence>
<proteinExistence type="inferred from homology"/>
<dbReference type="PROSITE" id="PS00687">
    <property type="entry name" value="ALDEHYDE_DEHYDR_GLU"/>
    <property type="match status" value="1"/>
</dbReference>
<evidence type="ECO:0000259" key="4">
    <source>
        <dbReference type="Pfam" id="PF00171"/>
    </source>
</evidence>
<evidence type="ECO:0000313" key="5">
    <source>
        <dbReference type="EMBL" id="MCW5323609.1"/>
    </source>
</evidence>
<dbReference type="InterPro" id="IPR016162">
    <property type="entry name" value="Ald_DH_N"/>
</dbReference>
<comment type="similarity">
    <text evidence="3">Belongs to the aldehyde dehydrogenase family.</text>
</comment>
<name>A0ABT3KZ49_9BURK</name>
<reference evidence="6" key="1">
    <citation type="submission" date="2023-07" db="EMBL/GenBank/DDBJ databases">
        <title>Verminephrobacter genomes.</title>
        <authorList>
            <person name="Lund M.B."/>
        </authorList>
    </citation>
    <scope>NUCLEOTIDE SEQUENCE [LARGE SCALE GENOMIC DNA]</scope>
    <source>
        <strain evidence="6">AtM5-05</strain>
    </source>
</reference>
<evidence type="ECO:0000256" key="3">
    <source>
        <dbReference type="RuleBase" id="RU003345"/>
    </source>
</evidence>
<organism evidence="5 6">
    <name type="scientific">Verminephrobacter aporrectodeae subsp. tuberculatae</name>
    <dbReference type="NCBI Taxonomy" id="1110392"/>
    <lineage>
        <taxon>Bacteria</taxon>
        <taxon>Pseudomonadati</taxon>
        <taxon>Pseudomonadota</taxon>
        <taxon>Betaproteobacteria</taxon>
        <taxon>Burkholderiales</taxon>
        <taxon>Comamonadaceae</taxon>
        <taxon>Verminephrobacter</taxon>
    </lineage>
</organism>
<dbReference type="PANTHER" id="PTHR11699">
    <property type="entry name" value="ALDEHYDE DEHYDROGENASE-RELATED"/>
    <property type="match status" value="1"/>
</dbReference>
<dbReference type="Proteomes" id="UP001208935">
    <property type="component" value="Unassembled WGS sequence"/>
</dbReference>
<dbReference type="SUPFAM" id="SSF53720">
    <property type="entry name" value="ALDH-like"/>
    <property type="match status" value="1"/>
</dbReference>
<dbReference type="EMBL" id="QZCW01000006">
    <property type="protein sequence ID" value="MCW5323609.1"/>
    <property type="molecule type" value="Genomic_DNA"/>
</dbReference>
<dbReference type="CDD" id="cd07114">
    <property type="entry name" value="ALDH_DhaS"/>
    <property type="match status" value="1"/>
</dbReference>
<keyword evidence="6" id="KW-1185">Reference proteome</keyword>
<sequence>MRCAWPPCCGQPPDPQRPLARCPFPSPPAFAPPAPAGAGPFLLSINPADGSQAGRVAQARAADVDGAVAHAWQAVRCQPWRGLRLDRRADVLYEIGRLLRAEREPLARLQMADSGKPWKECLHMVDSAAGSFRYYAAVCETLQGEITPARGEYFSMAIAEPFGVIAAITPWNSPIMNEAQKVAPALAAGNAVVLKPSEETPQLALELLRVCHQAGLPQGLLQVLNGSGEEVGAALVRHPGVRMLSFTGGTETGRAIAAVAGQRLIPVGLELGGKSPHIVCADADREAALAGVLSGIFGSAGQSCVAGSRLFVERAIYAEFVAALAQRTRALRVGLPDDPGTQVGPLISWQHRDKVAGYVELGRREGARVLAGGYAPEQGALARGAFYMPTLLDGLPAQARVCQEEIFGPVLVALPFDGEDDLIEQANGTAFGLAAGIWTGSYPRAWRLARALEAGSVWINTYKQSHIATPFGGFKDSGIGREKGLQGLRLYSQNKSIYWGLHTQPLTLG</sequence>
<protein>
    <submittedName>
        <fullName evidence="5">Aldehyde dehydrogenase</fullName>
    </submittedName>
</protein>
<dbReference type="PROSITE" id="PS00070">
    <property type="entry name" value="ALDEHYDE_DEHYDR_CYS"/>
    <property type="match status" value="1"/>
</dbReference>
<keyword evidence="1 3" id="KW-0560">Oxidoreductase</keyword>
<dbReference type="InterPro" id="IPR016163">
    <property type="entry name" value="Ald_DH_C"/>
</dbReference>
<accession>A0ABT3KZ49</accession>
<dbReference type="Gene3D" id="3.40.605.10">
    <property type="entry name" value="Aldehyde Dehydrogenase, Chain A, domain 1"/>
    <property type="match status" value="1"/>
</dbReference>
<dbReference type="InterPro" id="IPR015590">
    <property type="entry name" value="Aldehyde_DH_dom"/>
</dbReference>
<dbReference type="InterPro" id="IPR016160">
    <property type="entry name" value="Ald_DH_CS_CYS"/>
</dbReference>
<dbReference type="Pfam" id="PF00171">
    <property type="entry name" value="Aldedh"/>
    <property type="match status" value="1"/>
</dbReference>
<feature type="active site" evidence="2">
    <location>
        <position position="270"/>
    </location>
</feature>
<evidence type="ECO:0000256" key="2">
    <source>
        <dbReference type="PROSITE-ProRule" id="PRU10007"/>
    </source>
</evidence>